<feature type="signal peptide" evidence="8">
    <location>
        <begin position="1"/>
        <end position="21"/>
    </location>
</feature>
<evidence type="ECO:0000256" key="6">
    <source>
        <dbReference type="SAM" id="Coils"/>
    </source>
</evidence>
<evidence type="ECO:0000256" key="3">
    <source>
        <dbReference type="ARBA" id="ARBA00023159"/>
    </source>
</evidence>
<feature type="region of interest" description="Disordered" evidence="7">
    <location>
        <begin position="584"/>
        <end position="632"/>
    </location>
</feature>
<proteinExistence type="predicted"/>
<dbReference type="SUPFAM" id="SSF47454">
    <property type="entry name" value="A DNA-binding domain in eukaryotic transcription factors"/>
    <property type="match status" value="1"/>
</dbReference>
<evidence type="ECO:0000256" key="5">
    <source>
        <dbReference type="ARBA" id="ARBA00023242"/>
    </source>
</evidence>
<dbReference type="Pfam" id="PF03131">
    <property type="entry name" value="bZIP_Maf"/>
    <property type="match status" value="1"/>
</dbReference>
<evidence type="ECO:0000313" key="10">
    <source>
        <dbReference type="EMBL" id="CAD5115762.1"/>
    </source>
</evidence>
<dbReference type="AlphaFoldDB" id="A0A7I8VHU0"/>
<evidence type="ECO:0000256" key="1">
    <source>
        <dbReference type="ARBA" id="ARBA00023015"/>
    </source>
</evidence>
<protein>
    <submittedName>
        <fullName evidence="10">DgyrCDS4707</fullName>
    </submittedName>
</protein>
<evidence type="ECO:0000256" key="7">
    <source>
        <dbReference type="SAM" id="MobiDB-lite"/>
    </source>
</evidence>
<name>A0A7I8VHU0_9ANNE</name>
<feature type="compositionally biased region" description="Low complexity" evidence="7">
    <location>
        <begin position="331"/>
        <end position="344"/>
    </location>
</feature>
<dbReference type="InterPro" id="IPR004826">
    <property type="entry name" value="bZIP_Maf"/>
</dbReference>
<keyword evidence="2" id="KW-0238">DNA-binding</keyword>
<keyword evidence="1" id="KW-0805">Transcription regulation</keyword>
<evidence type="ECO:0000313" key="11">
    <source>
        <dbReference type="Proteomes" id="UP000549394"/>
    </source>
</evidence>
<reference evidence="10 11" key="1">
    <citation type="submission" date="2020-08" db="EMBL/GenBank/DDBJ databases">
        <authorList>
            <person name="Hejnol A."/>
        </authorList>
    </citation>
    <scope>NUCLEOTIDE SEQUENCE [LARGE SCALE GENOMIC DNA]</scope>
</reference>
<dbReference type="GO" id="GO:0005634">
    <property type="term" value="C:nucleus"/>
    <property type="evidence" value="ECO:0007669"/>
    <property type="project" value="TreeGrafter"/>
</dbReference>
<keyword evidence="8" id="KW-0732">Signal</keyword>
<sequence>MWKKQLTNGLVQLAILLTVLKLRNVNDLNDLLNISNNYPEIREFIEGPTSAFTQTFSYPLSESYPHPKIFRNDYENILNEIYDLTNYDEHVISRGHRDMTTLLMVEAQNGATGGEVEVAGSSTASSNAQNLSNFTDGLDIFPGTSLTKDDINLIDDLWQQEEIDSETNSENAVASLHQKGAYSFLDTFTPVLDKFETKEPFLGKPDALFQSTSESSRYLSAKTNDSFDELGIQPTNENKGNELQDFLNANFTTNTDAFGSSIPEDVLMSDAFISDDQETPLDNLLRDLDAAELEVTTPEIENIASNWGLDMIPNSPEANQDESNIKDDSSDSGVSSRGSTTRFSPTEEHLEDSRLPLYSISNPPSDILSLASDYTDTEPLEAKVSHYQYENSTKSDDESELEEMGAYGGVDPSWIQHDHPYSTTESQHVHRQMTAQRHHSIVNTRRPRQRSMSAAPRRALPEPVNVQKHTRSRDEKKAKAMKIPLTISQIVNSAVEDFNDLIADHHLTEPQLQLIRDIRRRGKNKVAAQNCRKRKIEVIDHLEKEVNTLRQEKTSLEKEEDMLKRQVEESRRRIEELSASLFNEIPKPYEGTDRPGDYTLEQTEDGRLFMMPKESTEKTRQSKSSRKRKGKK</sequence>
<dbReference type="PROSITE" id="PS50217">
    <property type="entry name" value="BZIP"/>
    <property type="match status" value="1"/>
</dbReference>
<feature type="compositionally biased region" description="Basic residues" evidence="7">
    <location>
        <begin position="621"/>
        <end position="632"/>
    </location>
</feature>
<feature type="compositionally biased region" description="Basic and acidic residues" evidence="7">
    <location>
        <begin position="345"/>
        <end position="354"/>
    </location>
</feature>
<keyword evidence="11" id="KW-1185">Reference proteome</keyword>
<dbReference type="EMBL" id="CAJFCJ010000006">
    <property type="protein sequence ID" value="CAD5115762.1"/>
    <property type="molecule type" value="Genomic_DNA"/>
</dbReference>
<dbReference type="PROSITE" id="PS00036">
    <property type="entry name" value="BZIP_BASIC"/>
    <property type="match status" value="1"/>
</dbReference>
<dbReference type="InterPro" id="IPR047167">
    <property type="entry name" value="NFE2-like"/>
</dbReference>
<keyword evidence="4" id="KW-0804">Transcription</keyword>
<dbReference type="GO" id="GO:0000981">
    <property type="term" value="F:DNA-binding transcription factor activity, RNA polymerase II-specific"/>
    <property type="evidence" value="ECO:0007669"/>
    <property type="project" value="TreeGrafter"/>
</dbReference>
<dbReference type="Proteomes" id="UP000549394">
    <property type="component" value="Unassembled WGS sequence"/>
</dbReference>
<keyword evidence="6" id="KW-0175">Coiled coil</keyword>
<organism evidence="10 11">
    <name type="scientific">Dimorphilus gyrociliatus</name>
    <dbReference type="NCBI Taxonomy" id="2664684"/>
    <lineage>
        <taxon>Eukaryota</taxon>
        <taxon>Metazoa</taxon>
        <taxon>Spiralia</taxon>
        <taxon>Lophotrochozoa</taxon>
        <taxon>Annelida</taxon>
        <taxon>Polychaeta</taxon>
        <taxon>Polychaeta incertae sedis</taxon>
        <taxon>Dinophilidae</taxon>
        <taxon>Dimorphilus</taxon>
    </lineage>
</organism>
<dbReference type="InterPro" id="IPR046347">
    <property type="entry name" value="bZIP_sf"/>
</dbReference>
<keyword evidence="3" id="KW-0010">Activator</keyword>
<feature type="chain" id="PRO_5029808165" evidence="8">
    <location>
        <begin position="22"/>
        <end position="632"/>
    </location>
</feature>
<feature type="region of interest" description="Disordered" evidence="7">
    <location>
        <begin position="438"/>
        <end position="457"/>
    </location>
</feature>
<evidence type="ECO:0000256" key="8">
    <source>
        <dbReference type="SAM" id="SignalP"/>
    </source>
</evidence>
<dbReference type="InterPro" id="IPR004827">
    <property type="entry name" value="bZIP"/>
</dbReference>
<dbReference type="InterPro" id="IPR008917">
    <property type="entry name" value="TF_DNA-bd_sf"/>
</dbReference>
<feature type="coiled-coil region" evidence="6">
    <location>
        <begin position="532"/>
        <end position="580"/>
    </location>
</feature>
<dbReference type="SUPFAM" id="SSF57959">
    <property type="entry name" value="Leucine zipper domain"/>
    <property type="match status" value="1"/>
</dbReference>
<dbReference type="PANTHER" id="PTHR24411:SF55">
    <property type="entry name" value="SEGMENTATION PROTEIN CAP'N'COLLAR"/>
    <property type="match status" value="1"/>
</dbReference>
<gene>
    <name evidence="10" type="ORF">DGYR_LOCUS4466</name>
</gene>
<dbReference type="SMART" id="SM00338">
    <property type="entry name" value="BRLZ"/>
    <property type="match status" value="1"/>
</dbReference>
<feature type="region of interest" description="Disordered" evidence="7">
    <location>
        <begin position="306"/>
        <end position="358"/>
    </location>
</feature>
<evidence type="ECO:0000259" key="9">
    <source>
        <dbReference type="PROSITE" id="PS50217"/>
    </source>
</evidence>
<evidence type="ECO:0000256" key="2">
    <source>
        <dbReference type="ARBA" id="ARBA00023125"/>
    </source>
</evidence>
<comment type="caution">
    <text evidence="10">The sequence shown here is derived from an EMBL/GenBank/DDBJ whole genome shotgun (WGS) entry which is preliminary data.</text>
</comment>
<feature type="domain" description="BZIP" evidence="9">
    <location>
        <begin position="514"/>
        <end position="577"/>
    </location>
</feature>
<dbReference type="Gene3D" id="1.10.880.10">
    <property type="entry name" value="Transcription factor, Skn-1-like, DNA-binding domain"/>
    <property type="match status" value="1"/>
</dbReference>
<dbReference type="OrthoDB" id="7458135at2759"/>
<accession>A0A7I8VHU0</accession>
<dbReference type="GO" id="GO:0000978">
    <property type="term" value="F:RNA polymerase II cis-regulatory region sequence-specific DNA binding"/>
    <property type="evidence" value="ECO:0007669"/>
    <property type="project" value="InterPro"/>
</dbReference>
<dbReference type="CDD" id="cd14698">
    <property type="entry name" value="bZIP_CNC"/>
    <property type="match status" value="1"/>
</dbReference>
<dbReference type="PANTHER" id="PTHR24411">
    <property type="entry name" value="NUCLEAR FACTOR ERYTHROID 2-RELATED FACTOR"/>
    <property type="match status" value="1"/>
</dbReference>
<feature type="compositionally biased region" description="Basic residues" evidence="7">
    <location>
        <begin position="438"/>
        <end position="449"/>
    </location>
</feature>
<keyword evidence="5" id="KW-0539">Nucleus</keyword>
<evidence type="ECO:0000256" key="4">
    <source>
        <dbReference type="ARBA" id="ARBA00023163"/>
    </source>
</evidence>